<protein>
    <submittedName>
        <fullName evidence="5">Uncharacterized protein</fullName>
    </submittedName>
</protein>
<keyword evidence="2" id="KW-0805">Transcription regulation</keyword>
<evidence type="ECO:0000256" key="2">
    <source>
        <dbReference type="ARBA" id="ARBA00022472"/>
    </source>
</evidence>
<dbReference type="AlphaFoldDB" id="A0A4V6T4C2"/>
<dbReference type="PANTHER" id="PTHR13068">
    <property type="entry name" value="CGI-12 PROTEIN-RELATED"/>
    <property type="match status" value="1"/>
</dbReference>
<evidence type="ECO:0000256" key="1">
    <source>
        <dbReference type="ARBA" id="ARBA00007692"/>
    </source>
</evidence>
<name>A0A4V6T4C2_MUSBA</name>
<dbReference type="GO" id="GO:0006353">
    <property type="term" value="P:DNA-templated transcription termination"/>
    <property type="evidence" value="ECO:0007669"/>
    <property type="project" value="UniProtKB-KW"/>
</dbReference>
<organism evidence="5 6">
    <name type="scientific">Musa balbisiana</name>
    <name type="common">Banana</name>
    <dbReference type="NCBI Taxonomy" id="52838"/>
    <lineage>
        <taxon>Eukaryota</taxon>
        <taxon>Viridiplantae</taxon>
        <taxon>Streptophyta</taxon>
        <taxon>Embryophyta</taxon>
        <taxon>Tracheophyta</taxon>
        <taxon>Spermatophyta</taxon>
        <taxon>Magnoliopsida</taxon>
        <taxon>Liliopsida</taxon>
        <taxon>Zingiberales</taxon>
        <taxon>Musaceae</taxon>
        <taxon>Musa</taxon>
    </lineage>
</organism>
<dbReference type="STRING" id="52838.A0A4V6T4C2"/>
<keyword evidence="3" id="KW-0809">Transit peptide</keyword>
<comment type="similarity">
    <text evidence="1">Belongs to the mTERF family.</text>
</comment>
<dbReference type="Pfam" id="PF02536">
    <property type="entry name" value="mTERF"/>
    <property type="match status" value="1"/>
</dbReference>
<gene>
    <name evidence="5" type="ORF">C4D60_Mb03t10580</name>
</gene>
<evidence type="ECO:0000256" key="3">
    <source>
        <dbReference type="ARBA" id="ARBA00022946"/>
    </source>
</evidence>
<dbReference type="EMBL" id="PYDT01000006">
    <property type="protein sequence ID" value="THU58096.1"/>
    <property type="molecule type" value="Genomic_DNA"/>
</dbReference>
<accession>A0A4V6T4C2</accession>
<reference evidence="5 6" key="1">
    <citation type="journal article" date="2019" name="Nat. Plants">
        <title>Genome sequencing of Musa balbisiana reveals subgenome evolution and function divergence in polyploid bananas.</title>
        <authorList>
            <person name="Yao X."/>
        </authorList>
    </citation>
    <scope>NUCLEOTIDE SEQUENCE [LARGE SCALE GENOMIC DNA]</scope>
    <source>
        <strain evidence="6">cv. DH-PKW</strain>
        <tissue evidence="5">Leaves</tissue>
    </source>
</reference>
<keyword evidence="2" id="KW-0804">Transcription</keyword>
<sequence length="492" mass="56039">MALPMERLEKYTKKLLKFSGGVNDEFVKVLEELENIGIQRDWIGGVLSEKNAYNWRHVLVLLQFFIELGFTKEALGDLIQRHPGFMLDGSGSAIFLLVGLLLKSGGTKKKLFSLFSQFPNVQFGIFMGNLWRGVMFLVKIEMETADIHKILLSHTEMLGSCPLKAPETIITELNVRLKQLCQIIKEDPDQLKKYALGIKVKPLRIKAKPIAKSNEHKQSLTEKRKFLVHLGFIEDSKEMEKALTLYRGKGVELQDRYDFLVKLGLDPNDVSKMIKGYPHVLNQKIDVLESKISFLTNDLGYPLSSLVAFPSYLCYTVQRVSLRLSLYNWLEDRGKVKCKLALSSILACSDKKFMKRFVNLDPEGPKRVSLRLSLYNWLEDRGKVKCKLALSSILACSDKKFMKRFVNLDPEGPKVWEDLKNSCKLALSSIEQSRTSDPPASSMMHRPPSPNQKNKKEQSMGSKLFKQIFVIKWDTYFVPLDGVPPTKLNPSG</sequence>
<dbReference type="InterPro" id="IPR003690">
    <property type="entry name" value="MTERF"/>
</dbReference>
<dbReference type="Proteomes" id="UP000317650">
    <property type="component" value="Chromosome 3"/>
</dbReference>
<keyword evidence="6" id="KW-1185">Reference proteome</keyword>
<proteinExistence type="inferred from homology"/>
<dbReference type="Gene3D" id="1.25.70.10">
    <property type="entry name" value="Transcription termination factor 3, mitochondrial"/>
    <property type="match status" value="2"/>
</dbReference>
<evidence type="ECO:0000256" key="4">
    <source>
        <dbReference type="SAM" id="MobiDB-lite"/>
    </source>
</evidence>
<feature type="region of interest" description="Disordered" evidence="4">
    <location>
        <begin position="433"/>
        <end position="458"/>
    </location>
</feature>
<evidence type="ECO:0000313" key="5">
    <source>
        <dbReference type="EMBL" id="THU58096.1"/>
    </source>
</evidence>
<evidence type="ECO:0000313" key="6">
    <source>
        <dbReference type="Proteomes" id="UP000317650"/>
    </source>
</evidence>
<dbReference type="GO" id="GO:0003676">
    <property type="term" value="F:nucleic acid binding"/>
    <property type="evidence" value="ECO:0007669"/>
    <property type="project" value="InterPro"/>
</dbReference>
<dbReference type="PANTHER" id="PTHR13068:SF38">
    <property type="entry name" value="TRANSCRIPTION TERMINATION FACTOR FAMILY PROTEIN"/>
    <property type="match status" value="1"/>
</dbReference>
<dbReference type="InterPro" id="IPR038538">
    <property type="entry name" value="MTERF_sf"/>
</dbReference>
<keyword evidence="2" id="KW-0806">Transcription termination</keyword>
<comment type="caution">
    <text evidence="5">The sequence shown here is derived from an EMBL/GenBank/DDBJ whole genome shotgun (WGS) entry which is preliminary data.</text>
</comment>